<dbReference type="InterPro" id="IPR025444">
    <property type="entry name" value="Monooxy_af470"/>
</dbReference>
<accession>A0A9X2IRI2</accession>
<proteinExistence type="predicted"/>
<keyword evidence="2" id="KW-1185">Reference proteome</keyword>
<gene>
    <name evidence="1" type="ORF">M3202_20765</name>
</gene>
<dbReference type="Pfam" id="PF13826">
    <property type="entry name" value="Monooxy_af470-like"/>
    <property type="match status" value="1"/>
</dbReference>
<dbReference type="AlphaFoldDB" id="A0A9X2IRI2"/>
<comment type="caution">
    <text evidence="1">The sequence shown here is derived from an EMBL/GenBank/DDBJ whole genome shotgun (WGS) entry which is preliminary data.</text>
</comment>
<dbReference type="RefSeq" id="WP_251225132.1">
    <property type="nucleotide sequence ID" value="NZ_JAMBOL010000039.1"/>
</dbReference>
<dbReference type="EMBL" id="JAMBOL010000039">
    <property type="protein sequence ID" value="MCM3716482.1"/>
    <property type="molecule type" value="Genomic_DNA"/>
</dbReference>
<evidence type="ECO:0000313" key="2">
    <source>
        <dbReference type="Proteomes" id="UP001139179"/>
    </source>
</evidence>
<organism evidence="1 2">
    <name type="scientific">Halalkalibacter oceani</name>
    <dbReference type="NCBI Taxonomy" id="1653776"/>
    <lineage>
        <taxon>Bacteria</taxon>
        <taxon>Bacillati</taxon>
        <taxon>Bacillota</taxon>
        <taxon>Bacilli</taxon>
        <taxon>Bacillales</taxon>
        <taxon>Bacillaceae</taxon>
        <taxon>Halalkalibacter</taxon>
    </lineage>
</organism>
<dbReference type="Proteomes" id="UP001139179">
    <property type="component" value="Unassembled WGS sequence"/>
</dbReference>
<name>A0A9X2IRI2_9BACI</name>
<protein>
    <submittedName>
        <fullName evidence="1">DUF4188 domain-containing protein</fullName>
    </submittedName>
</protein>
<sequence length="153" mass="17699">MNKRYTAPNDRDIVLFIIGMRIQQWWNIKAWWPVFTAMPPMMKELYREKDNGFLSHNAAWGGRTIVFTQYWEDIESLHAYAHGKTHMKAWTHFYQKAAKTKAVGVFHETYAIKAGSYESIYANIARPLGLSRALSPLEVSSSSTLKDRLRKGS</sequence>
<reference evidence="1" key="1">
    <citation type="submission" date="2022-05" db="EMBL/GenBank/DDBJ databases">
        <title>Comparative Genomics of Spacecraft Associated Microbes.</title>
        <authorList>
            <person name="Tran M.T."/>
            <person name="Wright A."/>
            <person name="Seuylemezian A."/>
            <person name="Eisen J."/>
            <person name="Coil D."/>
        </authorList>
    </citation>
    <scope>NUCLEOTIDE SEQUENCE</scope>
    <source>
        <strain evidence="1">214.1.1</strain>
    </source>
</reference>
<evidence type="ECO:0000313" key="1">
    <source>
        <dbReference type="EMBL" id="MCM3716482.1"/>
    </source>
</evidence>